<protein>
    <recommendedName>
        <fullName evidence="2">Cupin 2 conserved barrel domain-containing protein</fullName>
    </recommendedName>
</protein>
<sequence>MCYHSSQRFAMINYLLNIDKKYITDMYKNAPHGRYELYKTDRDNTALILWKMQPYHNISMHEHEAKCAFLVCSGRIREHSIKKGEHDIGIYTKGDTGFIDKNEKHSIMNTNDNFSTILHLYMKKIELQNNF</sequence>
<dbReference type="Gene3D" id="2.60.120.10">
    <property type="entry name" value="Jelly Rolls"/>
    <property type="match status" value="1"/>
</dbReference>
<organism evidence="1">
    <name type="scientific">viral metagenome</name>
    <dbReference type="NCBI Taxonomy" id="1070528"/>
    <lineage>
        <taxon>unclassified sequences</taxon>
        <taxon>metagenomes</taxon>
        <taxon>organismal metagenomes</taxon>
    </lineage>
</organism>
<dbReference type="AlphaFoldDB" id="A0A6C0D1U9"/>
<evidence type="ECO:0008006" key="2">
    <source>
        <dbReference type="Google" id="ProtNLM"/>
    </source>
</evidence>
<dbReference type="SUPFAM" id="SSF51182">
    <property type="entry name" value="RmlC-like cupins"/>
    <property type="match status" value="1"/>
</dbReference>
<dbReference type="InterPro" id="IPR014710">
    <property type="entry name" value="RmlC-like_jellyroll"/>
</dbReference>
<dbReference type="InterPro" id="IPR011051">
    <property type="entry name" value="RmlC_Cupin_sf"/>
</dbReference>
<name>A0A6C0D1U9_9ZZZZ</name>
<reference evidence="1" key="1">
    <citation type="journal article" date="2020" name="Nature">
        <title>Giant virus diversity and host interactions through global metagenomics.</title>
        <authorList>
            <person name="Schulz F."/>
            <person name="Roux S."/>
            <person name="Paez-Espino D."/>
            <person name="Jungbluth S."/>
            <person name="Walsh D.A."/>
            <person name="Denef V.J."/>
            <person name="McMahon K.D."/>
            <person name="Konstantinidis K.T."/>
            <person name="Eloe-Fadrosh E.A."/>
            <person name="Kyrpides N.C."/>
            <person name="Woyke T."/>
        </authorList>
    </citation>
    <scope>NUCLEOTIDE SEQUENCE</scope>
    <source>
        <strain evidence="1">GVMAG-M-3300023174-102</strain>
    </source>
</reference>
<dbReference type="EMBL" id="MN739514">
    <property type="protein sequence ID" value="QHT09675.1"/>
    <property type="molecule type" value="Genomic_DNA"/>
</dbReference>
<proteinExistence type="predicted"/>
<accession>A0A6C0D1U9</accession>
<evidence type="ECO:0000313" key="1">
    <source>
        <dbReference type="EMBL" id="QHT09675.1"/>
    </source>
</evidence>